<reference evidence="2 3" key="1">
    <citation type="journal article" date="2018" name="Emerg. Microbes Infect.">
        <title>Phenotypic and molecular analysis of nontypeable Group B streptococci: identification of cps2a and hybrid cps2a/cps5 Group B streptococcal capsule gene clusters.</title>
        <authorList>
            <person name="Alhhazmi A."/>
            <person name="Tyrrell G.J."/>
        </authorList>
    </citation>
    <scope>NUCLEOTIDE SEQUENCE [LARGE SCALE GENOMIC DNA]</scope>
    <source>
        <strain evidence="2 3">PLGBS17</strain>
    </source>
</reference>
<feature type="non-terminal residue" evidence="2">
    <location>
        <position position="59"/>
    </location>
</feature>
<keyword evidence="1" id="KW-1133">Transmembrane helix</keyword>
<evidence type="ECO:0000313" key="3">
    <source>
        <dbReference type="Proteomes" id="UP000256718"/>
    </source>
</evidence>
<name>A0A7Z6WG78_STRAG</name>
<dbReference type="Proteomes" id="UP000256718">
    <property type="component" value="Unassembled WGS sequence"/>
</dbReference>
<protein>
    <recommendedName>
        <fullName evidence="4">Accessory secretory protein Asp4</fullName>
    </recommendedName>
</protein>
<evidence type="ECO:0000313" key="2">
    <source>
        <dbReference type="EMBL" id="RDY75740.1"/>
    </source>
</evidence>
<gene>
    <name evidence="2" type="ORF">C4618_12525</name>
</gene>
<keyword evidence="1" id="KW-0472">Membrane</keyword>
<feature type="transmembrane region" description="Helical" evidence="1">
    <location>
        <begin position="36"/>
        <end position="58"/>
    </location>
</feature>
<proteinExistence type="predicted"/>
<organism evidence="2 3">
    <name type="scientific">Streptococcus agalactiae</name>
    <dbReference type="NCBI Taxonomy" id="1311"/>
    <lineage>
        <taxon>Bacteria</taxon>
        <taxon>Bacillati</taxon>
        <taxon>Bacillota</taxon>
        <taxon>Bacilli</taxon>
        <taxon>Lactobacillales</taxon>
        <taxon>Streptococcaceae</taxon>
        <taxon>Streptococcus</taxon>
    </lineage>
</organism>
<evidence type="ECO:0008006" key="4">
    <source>
        <dbReference type="Google" id="ProtNLM"/>
    </source>
</evidence>
<sequence length="59" mass="7120">MKKKNLLQESINKRLSEERYQIPKEKREKKRFDMQLILIISILIGLIMSIIGIIRFFLT</sequence>
<dbReference type="EMBL" id="QHGZ01000247">
    <property type="protein sequence ID" value="RDY75740.1"/>
    <property type="molecule type" value="Genomic_DNA"/>
</dbReference>
<accession>A0A7Z6WG78</accession>
<dbReference type="AlphaFoldDB" id="A0A7Z6WG78"/>
<comment type="caution">
    <text evidence="2">The sequence shown here is derived from an EMBL/GenBank/DDBJ whole genome shotgun (WGS) entry which is preliminary data.</text>
</comment>
<keyword evidence="1" id="KW-0812">Transmembrane</keyword>
<evidence type="ECO:0000256" key="1">
    <source>
        <dbReference type="SAM" id="Phobius"/>
    </source>
</evidence>